<dbReference type="AlphaFoldDB" id="A0A383D2V6"/>
<reference evidence="1" key="1">
    <citation type="submission" date="2018-05" db="EMBL/GenBank/DDBJ databases">
        <authorList>
            <person name="Lanie J.A."/>
            <person name="Ng W.-L."/>
            <person name="Kazmierczak K.M."/>
            <person name="Andrzejewski T.M."/>
            <person name="Davidsen T.M."/>
            <person name="Wayne K.J."/>
            <person name="Tettelin H."/>
            <person name="Glass J.I."/>
            <person name="Rusch D."/>
            <person name="Podicherti R."/>
            <person name="Tsui H.-C.T."/>
            <person name="Winkler M.E."/>
        </authorList>
    </citation>
    <scope>NUCLEOTIDE SEQUENCE</scope>
</reference>
<accession>A0A383D2V6</accession>
<sequence length="130" mass="15961">MKQLEFDFSGINLLDHYKFHEVIDEGKNDLMSWSDTFSDDGKKLSYDEFIYNTDQCMDFENWIHIDKKNLHTIAYKWFLLFLRSLKKDKNRLEKFKRLLVDLDIKFDEGDWQTIDRNCERRKQEKKATRH</sequence>
<evidence type="ECO:0000313" key="1">
    <source>
        <dbReference type="EMBL" id="SVE38644.1"/>
    </source>
</evidence>
<proteinExistence type="predicted"/>
<protein>
    <submittedName>
        <fullName evidence="1">Uncharacterized protein</fullName>
    </submittedName>
</protein>
<dbReference type="EMBL" id="UINC01213734">
    <property type="protein sequence ID" value="SVE38644.1"/>
    <property type="molecule type" value="Genomic_DNA"/>
</dbReference>
<gene>
    <name evidence="1" type="ORF">METZ01_LOCUS491498</name>
</gene>
<name>A0A383D2V6_9ZZZZ</name>
<organism evidence="1">
    <name type="scientific">marine metagenome</name>
    <dbReference type="NCBI Taxonomy" id="408172"/>
    <lineage>
        <taxon>unclassified sequences</taxon>
        <taxon>metagenomes</taxon>
        <taxon>ecological metagenomes</taxon>
    </lineage>
</organism>